<feature type="region of interest" description="Disordered" evidence="2">
    <location>
        <begin position="270"/>
        <end position="292"/>
    </location>
</feature>
<feature type="compositionally biased region" description="Low complexity" evidence="2">
    <location>
        <begin position="383"/>
        <end position="399"/>
    </location>
</feature>
<dbReference type="Gene3D" id="3.10.350.10">
    <property type="entry name" value="LysM domain"/>
    <property type="match status" value="2"/>
</dbReference>
<feature type="signal peptide" evidence="3">
    <location>
        <begin position="1"/>
        <end position="26"/>
    </location>
</feature>
<feature type="region of interest" description="Disordered" evidence="2">
    <location>
        <begin position="382"/>
        <end position="402"/>
    </location>
</feature>
<comment type="similarity">
    <text evidence="1">Belongs to the E.coli NlpD/Haemophilus LppB family.</text>
</comment>
<keyword evidence="3" id="KW-0732">Signal</keyword>
<dbReference type="SMART" id="SM00257">
    <property type="entry name" value="LysM"/>
    <property type="match status" value="2"/>
</dbReference>
<dbReference type="EMBL" id="FOVR01000004">
    <property type="protein sequence ID" value="SFO22716.1"/>
    <property type="molecule type" value="Genomic_DNA"/>
</dbReference>
<feature type="compositionally biased region" description="Polar residues" evidence="2">
    <location>
        <begin position="220"/>
        <end position="231"/>
    </location>
</feature>
<gene>
    <name evidence="5" type="ORF">SAMN04488056_10417</name>
</gene>
<dbReference type="Pfam" id="PF01476">
    <property type="entry name" value="LysM"/>
    <property type="match status" value="2"/>
</dbReference>
<feature type="region of interest" description="Disordered" evidence="2">
    <location>
        <begin position="145"/>
        <end position="168"/>
    </location>
</feature>
<dbReference type="CDD" id="cd12797">
    <property type="entry name" value="M23_peptidase"/>
    <property type="match status" value="1"/>
</dbReference>
<protein>
    <submittedName>
        <fullName evidence="5">Murein DD-endopeptidase MepM and murein hydrolase activator NlpD, contain LysM domain</fullName>
    </submittedName>
</protein>
<evidence type="ECO:0000256" key="3">
    <source>
        <dbReference type="SAM" id="SignalP"/>
    </source>
</evidence>
<dbReference type="PROSITE" id="PS51782">
    <property type="entry name" value="LYSM"/>
    <property type="match status" value="1"/>
</dbReference>
<sequence>MRRTGVGMDYLVLRKLLSTTSLLAMAATLAACSGEVERFGTPGSGYTSNQNEIFTSSVRSQPSVAPVNQPMPAVVPVGSSSAQPIYRDPAYQANATKQPSYNAPVYSAPASPAPVAQASSVSQSVPVSQQAAPVALTTGSINRSASNTYQSYPSQPMPPMPSGNRQASAGPVYVDVASASNSSGYPSRAPSSNAAVLNGPPVVVSRFDSLPHAAPRPKSQVASYNPAPNNQYRRVPVSMPAASSATAPQQETQQSRFSLARIFSLPKNAPKSKGIDYTSTASIAPPNPIPTGGQVGNSYSDQVRAMSAPSASAQNHARTSGQWTSVGGTMVTVDQGEDIQSLSRRYGVPEKAIADINGRNYVVPGQQVLIPVFQQQGYRSYAAQTQRPQQPVQQNRNAQSSQPMQLASISSSSVQLPYVMRVPKGNPLRLRGQSAYGREVVQLQQNANAQNRHMVNPGETLSGIASRYGVSTRELAQANNMSVSAPLRMGQRLHIPQRNQQPAIDYTTTASINRNAGGVSTTQQDSRQVSAPVIAAVPKAKPRWVREMASSAHSSPSSQPKKQRVASLKNAVGLPDEASSSAPSQVNAAPVTPVSNQSNDTASAAKFRWPVRGRIISGFGGENAGVRNEGINLSVPEGTSIRAADNGTVIYAGDDLKMYGNFILVRHTNGWVTAYAHNNKLLVTKGQIVRRGQIIAEAGMSGNVRAPQLHFELRIKGDPVDPVPYLS</sequence>
<dbReference type="PANTHER" id="PTHR21666:SF263">
    <property type="entry name" value="MUREIN HYDROLASE ACTIVATOR NLPD"/>
    <property type="match status" value="1"/>
</dbReference>
<feature type="region of interest" description="Disordered" evidence="2">
    <location>
        <begin position="208"/>
        <end position="231"/>
    </location>
</feature>
<dbReference type="InterPro" id="IPR036779">
    <property type="entry name" value="LysM_dom_sf"/>
</dbReference>
<accession>A0A1I5FGK6</accession>
<dbReference type="InterPro" id="IPR018392">
    <property type="entry name" value="LysM"/>
</dbReference>
<reference evidence="5 6" key="1">
    <citation type="submission" date="2016-10" db="EMBL/GenBank/DDBJ databases">
        <authorList>
            <person name="de Groot N.N."/>
        </authorList>
    </citation>
    <scope>NUCLEOTIDE SEQUENCE [LARGE SCALE GENOMIC DNA]</scope>
    <source>
        <strain evidence="5 6">CGMCC 1.9157</strain>
    </source>
</reference>
<dbReference type="SUPFAM" id="SSF54106">
    <property type="entry name" value="LysM domain"/>
    <property type="match status" value="1"/>
</dbReference>
<dbReference type="Pfam" id="PF01551">
    <property type="entry name" value="Peptidase_M23"/>
    <property type="match status" value="1"/>
</dbReference>
<dbReference type="AlphaFoldDB" id="A0A1I5FGK6"/>
<feature type="chain" id="PRO_5011682107" evidence="3">
    <location>
        <begin position="27"/>
        <end position="727"/>
    </location>
</feature>
<dbReference type="InterPro" id="IPR016047">
    <property type="entry name" value="M23ase_b-sheet_dom"/>
</dbReference>
<evidence type="ECO:0000313" key="6">
    <source>
        <dbReference type="Proteomes" id="UP000199236"/>
    </source>
</evidence>
<dbReference type="GO" id="GO:0004222">
    <property type="term" value="F:metalloendopeptidase activity"/>
    <property type="evidence" value="ECO:0007669"/>
    <property type="project" value="TreeGrafter"/>
</dbReference>
<organism evidence="5 6">
    <name type="scientific">Cohaesibacter marisflavi</name>
    <dbReference type="NCBI Taxonomy" id="655353"/>
    <lineage>
        <taxon>Bacteria</taxon>
        <taxon>Pseudomonadati</taxon>
        <taxon>Pseudomonadota</taxon>
        <taxon>Alphaproteobacteria</taxon>
        <taxon>Hyphomicrobiales</taxon>
        <taxon>Cohaesibacteraceae</taxon>
    </lineage>
</organism>
<dbReference type="Gene3D" id="2.70.70.10">
    <property type="entry name" value="Glucose Permease (Domain IIA)"/>
    <property type="match status" value="1"/>
</dbReference>
<feature type="domain" description="LysM" evidence="4">
    <location>
        <begin position="451"/>
        <end position="495"/>
    </location>
</feature>
<dbReference type="SUPFAM" id="SSF51261">
    <property type="entry name" value="Duplicated hybrid motif"/>
    <property type="match status" value="1"/>
</dbReference>
<evidence type="ECO:0000256" key="2">
    <source>
        <dbReference type="SAM" id="MobiDB-lite"/>
    </source>
</evidence>
<feature type="region of interest" description="Disordered" evidence="2">
    <location>
        <begin position="544"/>
        <end position="601"/>
    </location>
</feature>
<proteinExistence type="inferred from homology"/>
<feature type="compositionally biased region" description="Polar residues" evidence="2">
    <location>
        <begin position="578"/>
        <end position="601"/>
    </location>
</feature>
<feature type="compositionally biased region" description="Low complexity" evidence="2">
    <location>
        <begin position="549"/>
        <end position="560"/>
    </location>
</feature>
<dbReference type="PANTHER" id="PTHR21666">
    <property type="entry name" value="PEPTIDASE-RELATED"/>
    <property type="match status" value="1"/>
</dbReference>
<dbReference type="PROSITE" id="PS51257">
    <property type="entry name" value="PROKAR_LIPOPROTEIN"/>
    <property type="match status" value="1"/>
</dbReference>
<name>A0A1I5FGK6_9HYPH</name>
<dbReference type="Proteomes" id="UP000199236">
    <property type="component" value="Unassembled WGS sequence"/>
</dbReference>
<evidence type="ECO:0000256" key="1">
    <source>
        <dbReference type="ARBA" id="ARBA00038420"/>
    </source>
</evidence>
<dbReference type="InterPro" id="IPR011055">
    <property type="entry name" value="Dup_hybrid_motif"/>
</dbReference>
<dbReference type="STRING" id="655353.SAMN04488056_10417"/>
<evidence type="ECO:0000313" key="5">
    <source>
        <dbReference type="EMBL" id="SFO22716.1"/>
    </source>
</evidence>
<keyword evidence="6" id="KW-1185">Reference proteome</keyword>
<keyword evidence="5" id="KW-0378">Hydrolase</keyword>
<dbReference type="CDD" id="cd00118">
    <property type="entry name" value="LysM"/>
    <property type="match status" value="1"/>
</dbReference>
<dbReference type="InterPro" id="IPR050570">
    <property type="entry name" value="Cell_wall_metabolism_enzyme"/>
</dbReference>
<evidence type="ECO:0000259" key="4">
    <source>
        <dbReference type="PROSITE" id="PS51782"/>
    </source>
</evidence>